<protein>
    <submittedName>
        <fullName evidence="1">Uncharacterized protein</fullName>
    </submittedName>
</protein>
<name>A0A2W7RVZ1_9BACT</name>
<evidence type="ECO:0000313" key="2">
    <source>
        <dbReference type="Proteomes" id="UP000249720"/>
    </source>
</evidence>
<dbReference type="EMBL" id="QKZV01000002">
    <property type="protein sequence ID" value="PZX64631.1"/>
    <property type="molecule type" value="Genomic_DNA"/>
</dbReference>
<dbReference type="AlphaFoldDB" id="A0A2W7RVZ1"/>
<dbReference type="OrthoDB" id="961266at2"/>
<dbReference type="Proteomes" id="UP000249720">
    <property type="component" value="Unassembled WGS sequence"/>
</dbReference>
<evidence type="ECO:0000313" key="1">
    <source>
        <dbReference type="EMBL" id="PZX64631.1"/>
    </source>
</evidence>
<accession>A0A2W7RVZ1</accession>
<sequence length="167" mass="18014">MSVLLLTQSTAYNIALLKCRLTNNQSAFVILFIYSKPVIVGVDNRPGTPSSKNADGKTDHFITIDGTGQDSQGKYLTFYDNATNLTSKGCSSNNKLYYNENTGIITGFSAANGDDVLTKLTNGELRYLKPVLSPSQDPNFWGANGVNNPLTATHGITNSTQLTPTNQ</sequence>
<dbReference type="RefSeq" id="WP_111293787.1">
    <property type="nucleotide sequence ID" value="NZ_QKZV01000002.1"/>
</dbReference>
<proteinExistence type="predicted"/>
<reference evidence="1 2" key="1">
    <citation type="submission" date="2018-06" db="EMBL/GenBank/DDBJ databases">
        <title>Genomic Encyclopedia of Archaeal and Bacterial Type Strains, Phase II (KMG-II): from individual species to whole genera.</title>
        <authorList>
            <person name="Goeker M."/>
        </authorList>
    </citation>
    <scope>NUCLEOTIDE SEQUENCE [LARGE SCALE GENOMIC DNA]</scope>
    <source>
        <strain evidence="1 2">DSM 23241</strain>
    </source>
</reference>
<comment type="caution">
    <text evidence="1">The sequence shown here is derived from an EMBL/GenBank/DDBJ whole genome shotgun (WGS) entry which is preliminary data.</text>
</comment>
<gene>
    <name evidence="1" type="ORF">LX80_00828</name>
</gene>
<organism evidence="1 2">
    <name type="scientific">Hydrotalea sandarakina</name>
    <dbReference type="NCBI Taxonomy" id="1004304"/>
    <lineage>
        <taxon>Bacteria</taxon>
        <taxon>Pseudomonadati</taxon>
        <taxon>Bacteroidota</taxon>
        <taxon>Chitinophagia</taxon>
        <taxon>Chitinophagales</taxon>
        <taxon>Chitinophagaceae</taxon>
        <taxon>Hydrotalea</taxon>
    </lineage>
</organism>
<keyword evidence="2" id="KW-1185">Reference proteome</keyword>